<dbReference type="AlphaFoldDB" id="F0X2D0"/>
<dbReference type="HOGENOM" id="CLU_001650_6_4_1"/>
<organism evidence="1">
    <name type="scientific">Albugo laibachii Nc14</name>
    <dbReference type="NCBI Taxonomy" id="890382"/>
    <lineage>
        <taxon>Eukaryota</taxon>
        <taxon>Sar</taxon>
        <taxon>Stramenopiles</taxon>
        <taxon>Oomycota</taxon>
        <taxon>Peronosporomycetes</taxon>
        <taxon>Albuginales</taxon>
        <taxon>Albuginaceae</taxon>
        <taxon>Albugo</taxon>
    </lineage>
</organism>
<dbReference type="EMBL" id="FR824817">
    <property type="protein sequence ID" value="CCA28016.1"/>
    <property type="molecule type" value="Genomic_DNA"/>
</dbReference>
<dbReference type="CDD" id="cd09272">
    <property type="entry name" value="RNase_HI_RT_Ty1"/>
    <property type="match status" value="1"/>
</dbReference>
<reference evidence="1" key="1">
    <citation type="journal article" date="2011" name="PLoS Biol.">
        <title>Gene gain and loss during evolution of obligate parasitism in the white rust pathogen of Arabidopsis thaliana.</title>
        <authorList>
            <person name="Kemen E."/>
            <person name="Gardiner A."/>
            <person name="Schultz-Larsen T."/>
            <person name="Kemen A.C."/>
            <person name="Balmuth A.L."/>
            <person name="Robert-Seilaniantz A."/>
            <person name="Bailey K."/>
            <person name="Holub E."/>
            <person name="Studholme D.J."/>
            <person name="Maclean D."/>
            <person name="Jones J.D."/>
        </authorList>
    </citation>
    <scope>NUCLEOTIDE SEQUENCE</scope>
</reference>
<name>F0X2D0_9STRA</name>
<accession>F0X2D0</accession>
<reference evidence="1" key="2">
    <citation type="submission" date="2011-02" db="EMBL/GenBank/DDBJ databases">
        <authorList>
            <person name="MacLean D."/>
        </authorList>
    </citation>
    <scope>NUCLEOTIDE SEQUENCE</scope>
</reference>
<protein>
    <submittedName>
        <fullName evidence="1">Polyprotein putative</fullName>
    </submittedName>
</protein>
<evidence type="ECO:0000313" key="1">
    <source>
        <dbReference type="EMBL" id="CCA28016.1"/>
    </source>
</evidence>
<proteinExistence type="predicted"/>
<sequence>MRINVDYPVVIHEDNQSAIAIAKNVGYQSRAKHIDIKYHFIPEQVKAKNIDLQYIETRLQLADFMTKPISTKKFEQLLIMSNIKNLSSRGSVEADVPDQCRTHLSSLQLLDNKSMAVGV</sequence>
<gene>
    <name evidence="1" type="primary">AlNc14C976G12681</name>
    <name evidence="1" type="ORF">ALNC14_141600</name>
</gene>